<comment type="caution">
    <text evidence="1">The sequence shown here is derived from an EMBL/GenBank/DDBJ whole genome shotgun (WGS) entry which is preliminary data.</text>
</comment>
<dbReference type="Proteomes" id="UP000709295">
    <property type="component" value="Unassembled WGS sequence"/>
</dbReference>
<gene>
    <name evidence="1" type="ORF">JG688_00015720</name>
</gene>
<proteinExistence type="predicted"/>
<organism evidence="1 2">
    <name type="scientific">Phytophthora aleatoria</name>
    <dbReference type="NCBI Taxonomy" id="2496075"/>
    <lineage>
        <taxon>Eukaryota</taxon>
        <taxon>Sar</taxon>
        <taxon>Stramenopiles</taxon>
        <taxon>Oomycota</taxon>
        <taxon>Peronosporomycetes</taxon>
        <taxon>Peronosporales</taxon>
        <taxon>Peronosporaceae</taxon>
        <taxon>Phytophthora</taxon>
    </lineage>
</organism>
<reference evidence="1" key="1">
    <citation type="submission" date="2021-01" db="EMBL/GenBank/DDBJ databases">
        <title>Phytophthora aleatoria, a newly-described species from Pinus radiata is distinct from Phytophthora cactorum isolates based on comparative genomics.</title>
        <authorList>
            <person name="Mcdougal R."/>
            <person name="Panda P."/>
            <person name="Williams N."/>
            <person name="Studholme D.J."/>
        </authorList>
    </citation>
    <scope>NUCLEOTIDE SEQUENCE</scope>
    <source>
        <strain evidence="1">NZFS 4037</strain>
    </source>
</reference>
<name>A0A8J5LZD2_9STRA</name>
<keyword evidence="2" id="KW-1185">Reference proteome</keyword>
<accession>A0A8J5LZD2</accession>
<sequence>MLRTLRYVAEMKLHLRESPHYHKLKAPVAEDFKLARRFSAKSTTNVTMLRTIHTRFGSREKRGDAYHRAMQRREIHIIFCLFGVDGSCYSIER</sequence>
<evidence type="ECO:0000313" key="1">
    <source>
        <dbReference type="EMBL" id="KAG6947054.1"/>
    </source>
</evidence>
<dbReference type="AlphaFoldDB" id="A0A8J5LZD2"/>
<evidence type="ECO:0000313" key="2">
    <source>
        <dbReference type="Proteomes" id="UP000709295"/>
    </source>
</evidence>
<protein>
    <submittedName>
        <fullName evidence="1">Uncharacterized protein</fullName>
    </submittedName>
</protein>
<dbReference type="EMBL" id="JAENGY010001768">
    <property type="protein sequence ID" value="KAG6947054.1"/>
    <property type="molecule type" value="Genomic_DNA"/>
</dbReference>